<proteinExistence type="predicted"/>
<dbReference type="SUPFAM" id="SSF109604">
    <property type="entry name" value="HD-domain/PDEase-like"/>
    <property type="match status" value="1"/>
</dbReference>
<dbReference type="Gene3D" id="1.10.3210.10">
    <property type="entry name" value="Hypothetical protein af1432"/>
    <property type="match status" value="1"/>
</dbReference>
<dbReference type="Pfam" id="PF01966">
    <property type="entry name" value="HD"/>
    <property type="match status" value="1"/>
</dbReference>
<evidence type="ECO:0000313" key="2">
    <source>
        <dbReference type="EMBL" id="MCH5597531.1"/>
    </source>
</evidence>
<accession>A0ABS9SGT1</accession>
<dbReference type="RefSeq" id="WP_240826912.1">
    <property type="nucleotide sequence ID" value="NZ_JAKWBL010000001.1"/>
</dbReference>
<name>A0ABS9SGT1_9BACT</name>
<gene>
    <name evidence="2" type="ORF">MKP09_06235</name>
</gene>
<dbReference type="InterPro" id="IPR006674">
    <property type="entry name" value="HD_domain"/>
</dbReference>
<dbReference type="EMBL" id="JAKWBL010000001">
    <property type="protein sequence ID" value="MCH5597531.1"/>
    <property type="molecule type" value="Genomic_DNA"/>
</dbReference>
<evidence type="ECO:0000259" key="1">
    <source>
        <dbReference type="SMART" id="SM00471"/>
    </source>
</evidence>
<dbReference type="CDD" id="cd00077">
    <property type="entry name" value="HDc"/>
    <property type="match status" value="1"/>
</dbReference>
<keyword evidence="3" id="KW-1185">Reference proteome</keyword>
<dbReference type="SMART" id="SM00471">
    <property type="entry name" value="HDc"/>
    <property type="match status" value="1"/>
</dbReference>
<dbReference type="Proteomes" id="UP001202248">
    <property type="component" value="Unassembled WGS sequence"/>
</dbReference>
<protein>
    <submittedName>
        <fullName evidence="2">HD domain-containing protein</fullName>
    </submittedName>
</protein>
<evidence type="ECO:0000313" key="3">
    <source>
        <dbReference type="Proteomes" id="UP001202248"/>
    </source>
</evidence>
<reference evidence="2 3" key="1">
    <citation type="submission" date="2022-02" db="EMBL/GenBank/DDBJ databases">
        <authorList>
            <person name="Min J."/>
        </authorList>
    </citation>
    <scope>NUCLEOTIDE SEQUENCE [LARGE SCALE GENOMIC DNA]</scope>
    <source>
        <strain evidence="2 3">GR10-1</strain>
    </source>
</reference>
<organism evidence="2 3">
    <name type="scientific">Niabella ginsengisoli</name>
    <dbReference type="NCBI Taxonomy" id="522298"/>
    <lineage>
        <taxon>Bacteria</taxon>
        <taxon>Pseudomonadati</taxon>
        <taxon>Bacteroidota</taxon>
        <taxon>Chitinophagia</taxon>
        <taxon>Chitinophagales</taxon>
        <taxon>Chitinophagaceae</taxon>
        <taxon>Niabella</taxon>
    </lineage>
</organism>
<dbReference type="InterPro" id="IPR003607">
    <property type="entry name" value="HD/PDEase_dom"/>
</dbReference>
<comment type="caution">
    <text evidence="2">The sequence shown here is derived from an EMBL/GenBank/DDBJ whole genome shotgun (WGS) entry which is preliminary data.</text>
</comment>
<sequence>MDLKSIQQAIGEYVSNYFDEQHSEDFSYHNLEHTTGVVAATAELSDHYNLSEREKFIAQAAAWFHDLGYFVDADNHEAESMIMAANFLREKNVDGVTIEEVKSCIKATKMPQKPKNLLEQIVCDADMSHFSTNSFSDKSKRLRKELQSRCGLAISKDAWRHQTICLLEVHKYHTDYARDNWNVKKWKIY</sequence>
<feature type="domain" description="HD/PDEase" evidence="1">
    <location>
        <begin position="26"/>
        <end position="140"/>
    </location>
</feature>